<dbReference type="Gene3D" id="1.25.40.750">
    <property type="entry name" value="Domain of unknown function DUF5071"/>
    <property type="match status" value="1"/>
</dbReference>
<organism evidence="1 2">
    <name type="scientific">Leeia aquatica</name>
    <dbReference type="NCBI Taxonomy" id="2725557"/>
    <lineage>
        <taxon>Bacteria</taxon>
        <taxon>Pseudomonadati</taxon>
        <taxon>Pseudomonadota</taxon>
        <taxon>Betaproteobacteria</taxon>
        <taxon>Neisseriales</taxon>
        <taxon>Leeiaceae</taxon>
        <taxon>Leeia</taxon>
    </lineage>
</organism>
<accession>A0A847SBM7</accession>
<gene>
    <name evidence="1" type="ORF">HF682_04940</name>
</gene>
<protein>
    <submittedName>
        <fullName evidence="1">Uncharacterized protein</fullName>
    </submittedName>
</protein>
<dbReference type="Proteomes" id="UP000587991">
    <property type="component" value="Unassembled WGS sequence"/>
</dbReference>
<proteinExistence type="predicted"/>
<evidence type="ECO:0000313" key="1">
    <source>
        <dbReference type="EMBL" id="NLR74498.1"/>
    </source>
</evidence>
<dbReference type="RefSeq" id="WP_168876111.1">
    <property type="nucleotide sequence ID" value="NZ_JABAIM010000001.1"/>
</dbReference>
<keyword evidence="2" id="KW-1185">Reference proteome</keyword>
<reference evidence="1 2" key="1">
    <citation type="submission" date="2020-04" db="EMBL/GenBank/DDBJ databases">
        <title>Draft genome of Leeia sp. IMCC25680.</title>
        <authorList>
            <person name="Song J."/>
            <person name="Cho J.-C."/>
        </authorList>
    </citation>
    <scope>NUCLEOTIDE SEQUENCE [LARGE SCALE GENOMIC DNA]</scope>
    <source>
        <strain evidence="1 2">IMCC25680</strain>
    </source>
</reference>
<evidence type="ECO:0000313" key="2">
    <source>
        <dbReference type="Proteomes" id="UP000587991"/>
    </source>
</evidence>
<name>A0A847SBM7_9NEIS</name>
<sequence length="129" mass="14400">MSETPLPSIADKFDTDSAEQLVALGYPVNSDALDELIFWSCFPNDPVCHVTHPYIQSLPNEALVAPLLDFLQYNLEVGQTELVVDAFWLFINPRGEAFRQQIKQATADEAIRALFDDPEYAPDPDDAAD</sequence>
<dbReference type="AlphaFoldDB" id="A0A847SBM7"/>
<dbReference type="InterPro" id="IPR038692">
    <property type="entry name" value="Cthe_2751_sf"/>
</dbReference>
<dbReference type="EMBL" id="JABAIM010000001">
    <property type="protein sequence ID" value="NLR74498.1"/>
    <property type="molecule type" value="Genomic_DNA"/>
</dbReference>
<comment type="caution">
    <text evidence="1">The sequence shown here is derived from an EMBL/GenBank/DDBJ whole genome shotgun (WGS) entry which is preliminary data.</text>
</comment>